<keyword evidence="2" id="KW-1185">Reference proteome</keyword>
<dbReference type="Proteomes" id="UP000821865">
    <property type="component" value="Chromosome 6"/>
</dbReference>
<accession>A0ACB8CN83</accession>
<evidence type="ECO:0000313" key="2">
    <source>
        <dbReference type="Proteomes" id="UP000821865"/>
    </source>
</evidence>
<proteinExistence type="predicted"/>
<evidence type="ECO:0000313" key="1">
    <source>
        <dbReference type="EMBL" id="KAH7946260.1"/>
    </source>
</evidence>
<gene>
    <name evidence="1" type="ORF">HPB49_022252</name>
</gene>
<protein>
    <submittedName>
        <fullName evidence="1">Uncharacterized protein</fullName>
    </submittedName>
</protein>
<name>A0ACB8CN83_DERSI</name>
<sequence length="256" mass="29323">MEATRKRRLAAMAVVLSEIDEDFDLFPRKRSCWRKDWMGRKELGVQNLLYEELLKTDLDEYRRLLRVSREQFLQLLSRVGPRIRREDTVMRRSISAETRLQVTLRYLASDDAFPMGRNLMKPFGGTNLTEDKKIFNYRLSRARRVVENAFGILVNRFRCLHTVINASPERVTAIVNAACVLHNFLGNDVISAPDLNVEPNPAASLLSGQAASRGRIGAVGAAVRDKLSSFFNDMGAVPWQRQFAHLDVSIYRKPRK</sequence>
<dbReference type="EMBL" id="CM023475">
    <property type="protein sequence ID" value="KAH7946260.1"/>
    <property type="molecule type" value="Genomic_DNA"/>
</dbReference>
<comment type="caution">
    <text evidence="1">The sequence shown here is derived from an EMBL/GenBank/DDBJ whole genome shotgun (WGS) entry which is preliminary data.</text>
</comment>
<organism evidence="1 2">
    <name type="scientific">Dermacentor silvarum</name>
    <name type="common">Tick</name>
    <dbReference type="NCBI Taxonomy" id="543639"/>
    <lineage>
        <taxon>Eukaryota</taxon>
        <taxon>Metazoa</taxon>
        <taxon>Ecdysozoa</taxon>
        <taxon>Arthropoda</taxon>
        <taxon>Chelicerata</taxon>
        <taxon>Arachnida</taxon>
        <taxon>Acari</taxon>
        <taxon>Parasitiformes</taxon>
        <taxon>Ixodida</taxon>
        <taxon>Ixodoidea</taxon>
        <taxon>Ixodidae</taxon>
        <taxon>Rhipicephalinae</taxon>
        <taxon>Dermacentor</taxon>
    </lineage>
</organism>
<reference evidence="1" key="1">
    <citation type="submission" date="2020-05" db="EMBL/GenBank/DDBJ databases">
        <title>Large-scale comparative analyses of tick genomes elucidate their genetic diversity and vector capacities.</title>
        <authorList>
            <person name="Jia N."/>
            <person name="Wang J."/>
            <person name="Shi W."/>
            <person name="Du L."/>
            <person name="Sun Y."/>
            <person name="Zhan W."/>
            <person name="Jiang J."/>
            <person name="Wang Q."/>
            <person name="Zhang B."/>
            <person name="Ji P."/>
            <person name="Sakyi L.B."/>
            <person name="Cui X."/>
            <person name="Yuan T."/>
            <person name="Jiang B."/>
            <person name="Yang W."/>
            <person name="Lam T.T.-Y."/>
            <person name="Chang Q."/>
            <person name="Ding S."/>
            <person name="Wang X."/>
            <person name="Zhu J."/>
            <person name="Ruan X."/>
            <person name="Zhao L."/>
            <person name="Wei J."/>
            <person name="Que T."/>
            <person name="Du C."/>
            <person name="Cheng J."/>
            <person name="Dai P."/>
            <person name="Han X."/>
            <person name="Huang E."/>
            <person name="Gao Y."/>
            <person name="Liu J."/>
            <person name="Shao H."/>
            <person name="Ye R."/>
            <person name="Li L."/>
            <person name="Wei W."/>
            <person name="Wang X."/>
            <person name="Wang C."/>
            <person name="Yang T."/>
            <person name="Huo Q."/>
            <person name="Li W."/>
            <person name="Guo W."/>
            <person name="Chen H."/>
            <person name="Zhou L."/>
            <person name="Ni X."/>
            <person name="Tian J."/>
            <person name="Zhou Y."/>
            <person name="Sheng Y."/>
            <person name="Liu T."/>
            <person name="Pan Y."/>
            <person name="Xia L."/>
            <person name="Li J."/>
            <person name="Zhao F."/>
            <person name="Cao W."/>
        </authorList>
    </citation>
    <scope>NUCLEOTIDE SEQUENCE</scope>
    <source>
        <strain evidence="1">Dsil-2018</strain>
    </source>
</reference>